<dbReference type="AlphaFoldDB" id="A0AAJ0FJG2"/>
<protein>
    <submittedName>
        <fullName evidence="1">Uncharacterized protein</fullName>
    </submittedName>
</protein>
<gene>
    <name evidence="1" type="ORF">QBC33DRAFT_617011</name>
</gene>
<dbReference type="GeneID" id="85315859"/>
<accession>A0AAJ0FJG2</accession>
<name>A0AAJ0FJG2_9PEZI</name>
<evidence type="ECO:0000313" key="1">
    <source>
        <dbReference type="EMBL" id="KAK1770606.1"/>
    </source>
</evidence>
<proteinExistence type="predicted"/>
<dbReference type="RefSeq" id="XP_060286819.1">
    <property type="nucleotide sequence ID" value="XM_060432672.1"/>
</dbReference>
<organism evidence="1 2">
    <name type="scientific">Phialemonium atrogriseum</name>
    <dbReference type="NCBI Taxonomy" id="1093897"/>
    <lineage>
        <taxon>Eukaryota</taxon>
        <taxon>Fungi</taxon>
        <taxon>Dikarya</taxon>
        <taxon>Ascomycota</taxon>
        <taxon>Pezizomycotina</taxon>
        <taxon>Sordariomycetes</taxon>
        <taxon>Sordariomycetidae</taxon>
        <taxon>Cephalothecales</taxon>
        <taxon>Cephalothecaceae</taxon>
        <taxon>Phialemonium</taxon>
    </lineage>
</organism>
<dbReference type="EMBL" id="MU839000">
    <property type="protein sequence ID" value="KAK1770606.1"/>
    <property type="molecule type" value="Genomic_DNA"/>
</dbReference>
<sequence>MAAKAEQCLLWLQACHEKHVHNDQHFNPCPKVAKLFAQAAADKLTDEQFEQLGRFLKDPRAADGLLVLGSWWDPESKTIKLLVEKGMKGEFTFEFDWHWRAEETFGGNCHTSQWDKKLRSLRDQLSADLLEILPLPFVVTGSACTRKSLKKTLHAKTSSLRIDLGMPEAALDFDLDFQEDGLRRIIVHVPHPTGGFYRFDDKKTGQALQLDGGIDFFLWLAGREKDPAVVLASGDSIAAAASLLIRQKISNSQLEVQRRKREERAAMDLEETDLDSAVGFQTFHGGTITVRKVGRILVDGSPLSFAIERDKARKILDLRGVPRIGFLLDNIELSVAWLAQITYELEILGVTTESSLPSANSAGPVINQLVPAPRTDPVVNQLVPAPRTGPVINQLVPAPRTGPVGGRWINAEVRKSLLEGGLFHCVQSNTHHLHQKVYVGGISFPVPKEADAKTIFIKCFLTDEGKDETWTENQPRRFLDKCPAKQRYQPTYTS</sequence>
<comment type="caution">
    <text evidence="1">The sequence shown here is derived from an EMBL/GenBank/DDBJ whole genome shotgun (WGS) entry which is preliminary data.</text>
</comment>
<evidence type="ECO:0000313" key="2">
    <source>
        <dbReference type="Proteomes" id="UP001244011"/>
    </source>
</evidence>
<reference evidence="1" key="1">
    <citation type="submission" date="2023-06" db="EMBL/GenBank/DDBJ databases">
        <title>Genome-scale phylogeny and comparative genomics of the fungal order Sordariales.</title>
        <authorList>
            <consortium name="Lawrence Berkeley National Laboratory"/>
            <person name="Hensen N."/>
            <person name="Bonometti L."/>
            <person name="Westerberg I."/>
            <person name="Brannstrom I.O."/>
            <person name="Guillou S."/>
            <person name="Cros-Aarteil S."/>
            <person name="Calhoun S."/>
            <person name="Haridas S."/>
            <person name="Kuo A."/>
            <person name="Mondo S."/>
            <person name="Pangilinan J."/>
            <person name="Riley R."/>
            <person name="Labutti K."/>
            <person name="Andreopoulos B."/>
            <person name="Lipzen A."/>
            <person name="Chen C."/>
            <person name="Yanf M."/>
            <person name="Daum C."/>
            <person name="Ng V."/>
            <person name="Clum A."/>
            <person name="Steindorff A."/>
            <person name="Ohm R."/>
            <person name="Martin F."/>
            <person name="Silar P."/>
            <person name="Natvig D."/>
            <person name="Lalanne C."/>
            <person name="Gautier V."/>
            <person name="Ament-Velasquez S.L."/>
            <person name="Kruys A."/>
            <person name="Hutchinson M.I."/>
            <person name="Powell A.J."/>
            <person name="Barry K."/>
            <person name="Miller A.N."/>
            <person name="Grigoriev I.V."/>
            <person name="Debuchy R."/>
            <person name="Gladieux P."/>
            <person name="Thoren M.H."/>
            <person name="Johannesson H."/>
        </authorList>
    </citation>
    <scope>NUCLEOTIDE SEQUENCE</scope>
    <source>
        <strain evidence="1">8032-3</strain>
    </source>
</reference>
<keyword evidence="2" id="KW-1185">Reference proteome</keyword>
<dbReference type="Proteomes" id="UP001244011">
    <property type="component" value="Unassembled WGS sequence"/>
</dbReference>